<keyword evidence="10" id="KW-1185">Reference proteome</keyword>
<dbReference type="InterPro" id="IPR017441">
    <property type="entry name" value="Protein_kinase_ATP_BS"/>
</dbReference>
<dbReference type="InterPro" id="IPR050122">
    <property type="entry name" value="RTK"/>
</dbReference>
<dbReference type="KEGG" id="acan:ACA1_246540"/>
<dbReference type="Gene3D" id="3.30.200.20">
    <property type="entry name" value="Phosphorylase Kinase, domain 1"/>
    <property type="match status" value="1"/>
</dbReference>
<dbReference type="InterPro" id="IPR005746">
    <property type="entry name" value="Thioredoxin"/>
</dbReference>
<feature type="transmembrane region" description="Helical" evidence="6">
    <location>
        <begin position="226"/>
        <end position="254"/>
    </location>
</feature>
<accession>L8GMP4</accession>
<dbReference type="GO" id="GO:0005524">
    <property type="term" value="F:ATP binding"/>
    <property type="evidence" value="ECO:0007669"/>
    <property type="project" value="UniProtKB-UniRule"/>
</dbReference>
<dbReference type="RefSeq" id="XP_004335504.1">
    <property type="nucleotide sequence ID" value="XM_004335456.1"/>
</dbReference>
<evidence type="ECO:0000256" key="6">
    <source>
        <dbReference type="SAM" id="Phobius"/>
    </source>
</evidence>
<dbReference type="CDD" id="cd13999">
    <property type="entry name" value="STKc_MAP3K-like"/>
    <property type="match status" value="1"/>
</dbReference>
<dbReference type="GO" id="GO:0007169">
    <property type="term" value="P:cell surface receptor protein tyrosine kinase signaling pathway"/>
    <property type="evidence" value="ECO:0007669"/>
    <property type="project" value="TreeGrafter"/>
</dbReference>
<dbReference type="InterPro" id="IPR011009">
    <property type="entry name" value="Kinase-like_dom_sf"/>
</dbReference>
<comment type="subcellular location">
    <subcellularLocation>
        <location evidence="2">Membrane</location>
        <topology evidence="2">Single-pass membrane protein</topology>
    </subcellularLocation>
</comment>
<dbReference type="InterPro" id="IPR000719">
    <property type="entry name" value="Prot_kinase_dom"/>
</dbReference>
<evidence type="ECO:0000256" key="5">
    <source>
        <dbReference type="PROSITE-ProRule" id="PRU10141"/>
    </source>
</evidence>
<organism evidence="9 10">
    <name type="scientific">Acanthamoeba castellanii (strain ATCC 30010 / Neff)</name>
    <dbReference type="NCBI Taxonomy" id="1257118"/>
    <lineage>
        <taxon>Eukaryota</taxon>
        <taxon>Amoebozoa</taxon>
        <taxon>Discosea</taxon>
        <taxon>Longamoebia</taxon>
        <taxon>Centramoebida</taxon>
        <taxon>Acanthamoebidae</taxon>
        <taxon>Acanthamoeba</taxon>
    </lineage>
</organism>
<reference evidence="9 10" key="1">
    <citation type="journal article" date="2013" name="Genome Biol.">
        <title>Genome of Acanthamoeba castellanii highlights extensive lateral gene transfer and early evolution of tyrosine kinase signaling.</title>
        <authorList>
            <person name="Clarke M."/>
            <person name="Lohan A.J."/>
            <person name="Liu B."/>
            <person name="Lagkouvardos I."/>
            <person name="Roy S."/>
            <person name="Zafar N."/>
            <person name="Bertelli C."/>
            <person name="Schilde C."/>
            <person name="Kianianmomeni A."/>
            <person name="Burglin T.R."/>
            <person name="Frech C."/>
            <person name="Turcotte B."/>
            <person name="Kopec K.O."/>
            <person name="Synnott J.M."/>
            <person name="Choo C."/>
            <person name="Paponov I."/>
            <person name="Finkler A."/>
            <person name="Soon Heng Tan C."/>
            <person name="Hutchins A.P."/>
            <person name="Weinmeier T."/>
            <person name="Rattei T."/>
            <person name="Chu J.S."/>
            <person name="Gimenez G."/>
            <person name="Irimia M."/>
            <person name="Rigden D.J."/>
            <person name="Fitzpatrick D.A."/>
            <person name="Lorenzo-Morales J."/>
            <person name="Bateman A."/>
            <person name="Chiu C.H."/>
            <person name="Tang P."/>
            <person name="Hegemann P."/>
            <person name="Fromm H."/>
            <person name="Raoult D."/>
            <person name="Greub G."/>
            <person name="Miranda-Saavedra D."/>
            <person name="Chen N."/>
            <person name="Nash P."/>
            <person name="Ginger M.L."/>
            <person name="Horn M."/>
            <person name="Schaap P."/>
            <person name="Caler L."/>
            <person name="Loftus B."/>
        </authorList>
    </citation>
    <scope>NUCLEOTIDE SEQUENCE [LARGE SCALE GENOMIC DNA]</scope>
    <source>
        <strain evidence="9 10">Neff</strain>
    </source>
</reference>
<dbReference type="InterPro" id="IPR020635">
    <property type="entry name" value="Tyr_kinase_cat_dom"/>
</dbReference>
<dbReference type="GO" id="GO:0004714">
    <property type="term" value="F:transmembrane receptor protein tyrosine kinase activity"/>
    <property type="evidence" value="ECO:0007669"/>
    <property type="project" value="UniProtKB-EC"/>
</dbReference>
<keyword evidence="6" id="KW-1133">Transmembrane helix</keyword>
<feature type="domain" description="Thioredoxin" evidence="8">
    <location>
        <begin position="589"/>
        <end position="718"/>
    </location>
</feature>
<keyword evidence="5" id="KW-0067">ATP-binding</keyword>
<keyword evidence="6" id="KW-0812">Transmembrane</keyword>
<evidence type="ECO:0000256" key="3">
    <source>
        <dbReference type="ARBA" id="ARBA00023157"/>
    </source>
</evidence>
<gene>
    <name evidence="9" type="ORF">ACA1_246540</name>
</gene>
<keyword evidence="3" id="KW-1015">Disulfide bond</keyword>
<dbReference type="PRINTS" id="PR00109">
    <property type="entry name" value="TYRKINASE"/>
</dbReference>
<dbReference type="InterPro" id="IPR001245">
    <property type="entry name" value="Ser-Thr/Tyr_kinase_cat_dom"/>
</dbReference>
<evidence type="ECO:0000313" key="9">
    <source>
        <dbReference type="EMBL" id="ELR13491.1"/>
    </source>
</evidence>
<dbReference type="PRINTS" id="PR00421">
    <property type="entry name" value="THIOREDOXIN"/>
</dbReference>
<keyword evidence="5" id="KW-0547">Nucleotide-binding</keyword>
<dbReference type="OrthoDB" id="4062651at2759"/>
<evidence type="ECO:0000256" key="2">
    <source>
        <dbReference type="ARBA" id="ARBA00004167"/>
    </source>
</evidence>
<keyword evidence="6" id="KW-0472">Membrane</keyword>
<dbReference type="STRING" id="1257118.L8GMP4"/>
<dbReference type="Proteomes" id="UP000011083">
    <property type="component" value="Unassembled WGS sequence"/>
</dbReference>
<dbReference type="Gene3D" id="1.10.510.10">
    <property type="entry name" value="Transferase(Phosphotransferase) domain 1"/>
    <property type="match status" value="1"/>
</dbReference>
<dbReference type="GeneID" id="14913821"/>
<dbReference type="EMBL" id="KB008093">
    <property type="protein sequence ID" value="ELR13491.1"/>
    <property type="molecule type" value="Genomic_DNA"/>
</dbReference>
<dbReference type="PROSITE" id="PS00109">
    <property type="entry name" value="PROTEIN_KINASE_TYR"/>
    <property type="match status" value="1"/>
</dbReference>
<dbReference type="InterPro" id="IPR008266">
    <property type="entry name" value="Tyr_kinase_AS"/>
</dbReference>
<name>L8GMP4_ACACF</name>
<dbReference type="Pfam" id="PF07714">
    <property type="entry name" value="PK_Tyr_Ser-Thr"/>
    <property type="match status" value="1"/>
</dbReference>
<feature type="binding site" evidence="5">
    <location>
        <position position="324"/>
    </location>
    <ligand>
        <name>ATP</name>
        <dbReference type="ChEBI" id="CHEBI:30616"/>
    </ligand>
</feature>
<dbReference type="PANTHER" id="PTHR24416">
    <property type="entry name" value="TYROSINE-PROTEIN KINASE RECEPTOR"/>
    <property type="match status" value="1"/>
</dbReference>
<comment type="catalytic activity">
    <reaction evidence="4">
        <text>L-tyrosyl-[protein] + ATP = O-phospho-L-tyrosyl-[protein] + ADP + H(+)</text>
        <dbReference type="Rhea" id="RHEA:10596"/>
        <dbReference type="Rhea" id="RHEA-COMP:10136"/>
        <dbReference type="Rhea" id="RHEA-COMP:20101"/>
        <dbReference type="ChEBI" id="CHEBI:15378"/>
        <dbReference type="ChEBI" id="CHEBI:30616"/>
        <dbReference type="ChEBI" id="CHEBI:46858"/>
        <dbReference type="ChEBI" id="CHEBI:61978"/>
        <dbReference type="ChEBI" id="CHEBI:456216"/>
        <dbReference type="EC" id="2.7.10.1"/>
    </reaction>
</comment>
<dbReference type="GO" id="GO:0005886">
    <property type="term" value="C:plasma membrane"/>
    <property type="evidence" value="ECO:0007669"/>
    <property type="project" value="TreeGrafter"/>
</dbReference>
<dbReference type="InterPro" id="IPR036249">
    <property type="entry name" value="Thioredoxin-like_sf"/>
</dbReference>
<dbReference type="InterPro" id="IPR017937">
    <property type="entry name" value="Thioredoxin_CS"/>
</dbReference>
<sequence length="718" mass="78932">MAVAQTTERLYFATHSTVCWRLISGSEIYCQSYDTSGYTFNEIYIPPQAGRMFITMNDVPSVYVISLALDSTYLNLEAVWTPLNSSAFIGITSGRSGNLFLLTTMQIGQPCAAIEVDSNNGNVVACFNPPLARRAFFQANYGLLYNNATDLFYTFIASANANTTGNSSAGTYDPSAMTPGQLENTVISYLVLNISSPVDGTLGPCPRPASPSPSPLVKSAGSDVNAVAIAVPVAIGSTLLFVLAAFLIGTACWVMGKRRRKYFDSTDGAGDGDPEDPAGVEMDSHKFTFREIDGKDLRLGKLLGEGAFGKVYKGEYRGAVVAVKIFEALRLDQADEKVLNELRTEAQMMERLSNHPGIVKFVGAITRGDDGANFALVTEFCPRGSLYDLLVKNKKKLPLITLVRMARDAASGILHLHKEHIVHRDIAARNILVGQNYEVYVSDFGLARAQEADGQVATTKQNFGPLAWMAPEALKSREYSEATDAFSFGVLLWEMMARKRPWAGVEPVQIITSVTSNTRLRIPKDCDPIFAQLMKMCWRQNPSQRPSFDKVADVLSKYYKQLHKLHDISADAFEISDQESEGESEDEMALEGLSYEEWQMKRIKDEVKSFMKQLITEVTSKDEFNTELANAGSKLVVVDFFATWCGPCKRIAPAIEKMSQENTNVVFLKVDVDEVGDLAAELSVSAMPTFLFFKNGSKVHEVVGASEAKIAEGITKHQ</sequence>
<proteinExistence type="predicted"/>
<dbReference type="GO" id="GO:0015035">
    <property type="term" value="F:protein-disulfide reductase activity"/>
    <property type="evidence" value="ECO:0007669"/>
    <property type="project" value="InterPro"/>
</dbReference>
<evidence type="ECO:0000256" key="1">
    <source>
        <dbReference type="ARBA" id="ARBA00003318"/>
    </source>
</evidence>
<evidence type="ECO:0000313" key="10">
    <source>
        <dbReference type="Proteomes" id="UP000011083"/>
    </source>
</evidence>
<dbReference type="PROSITE" id="PS00107">
    <property type="entry name" value="PROTEIN_KINASE_ATP"/>
    <property type="match status" value="1"/>
</dbReference>
<dbReference type="Pfam" id="PF00085">
    <property type="entry name" value="Thioredoxin"/>
    <property type="match status" value="1"/>
</dbReference>
<dbReference type="NCBIfam" id="TIGR01068">
    <property type="entry name" value="thioredoxin"/>
    <property type="match status" value="1"/>
</dbReference>
<protein>
    <submittedName>
        <fullName evidence="9">Thioredoxin, putative</fullName>
    </submittedName>
</protein>
<dbReference type="SUPFAM" id="SSF52833">
    <property type="entry name" value="Thioredoxin-like"/>
    <property type="match status" value="1"/>
</dbReference>
<evidence type="ECO:0000259" key="8">
    <source>
        <dbReference type="PROSITE" id="PS51352"/>
    </source>
</evidence>
<dbReference type="PROSITE" id="PS00194">
    <property type="entry name" value="THIOREDOXIN_1"/>
    <property type="match status" value="1"/>
</dbReference>
<dbReference type="Gene3D" id="3.40.30.10">
    <property type="entry name" value="Glutaredoxin"/>
    <property type="match status" value="1"/>
</dbReference>
<dbReference type="SUPFAM" id="SSF56112">
    <property type="entry name" value="Protein kinase-like (PK-like)"/>
    <property type="match status" value="1"/>
</dbReference>
<dbReference type="AlphaFoldDB" id="L8GMP4"/>
<dbReference type="PROSITE" id="PS51352">
    <property type="entry name" value="THIOREDOXIN_2"/>
    <property type="match status" value="1"/>
</dbReference>
<dbReference type="PANTHER" id="PTHR24416:SF611">
    <property type="entry name" value="TYROSINE-PROTEIN KINASE TRANSMEMBRANE RECEPTOR ROR"/>
    <property type="match status" value="1"/>
</dbReference>
<evidence type="ECO:0000259" key="7">
    <source>
        <dbReference type="PROSITE" id="PS50011"/>
    </source>
</evidence>
<dbReference type="VEuPathDB" id="AmoebaDB:ACA1_246540"/>
<evidence type="ECO:0000256" key="4">
    <source>
        <dbReference type="ARBA" id="ARBA00051243"/>
    </source>
</evidence>
<dbReference type="SMART" id="SM00219">
    <property type="entry name" value="TyrKc"/>
    <property type="match status" value="1"/>
</dbReference>
<feature type="domain" description="Protein kinase" evidence="7">
    <location>
        <begin position="297"/>
        <end position="559"/>
    </location>
</feature>
<dbReference type="FunFam" id="3.40.30.10:FF:000245">
    <property type="entry name" value="Thioredoxin"/>
    <property type="match status" value="1"/>
</dbReference>
<dbReference type="PROSITE" id="PS50011">
    <property type="entry name" value="PROTEIN_KINASE_DOM"/>
    <property type="match status" value="1"/>
</dbReference>
<dbReference type="GO" id="GO:0043235">
    <property type="term" value="C:receptor complex"/>
    <property type="evidence" value="ECO:0007669"/>
    <property type="project" value="TreeGrafter"/>
</dbReference>
<comment type="function">
    <text evidence="1">Participates in various redox reactions through the reversible oxidation of its active center dithiol to a disulfide and catalyzes dithiol-disulfide exchange reactions.</text>
</comment>
<dbReference type="InterPro" id="IPR013766">
    <property type="entry name" value="Thioredoxin_domain"/>
</dbReference>
<dbReference type="CDD" id="cd02947">
    <property type="entry name" value="TRX_family"/>
    <property type="match status" value="1"/>
</dbReference>